<evidence type="ECO:0008006" key="4">
    <source>
        <dbReference type="Google" id="ProtNLM"/>
    </source>
</evidence>
<gene>
    <name evidence="2" type="ORF">Tco_0839267</name>
</gene>
<dbReference type="InterPro" id="IPR006369">
    <property type="entry name" value="Protohaem_IX_farnesylTrfase"/>
</dbReference>
<organism evidence="2 3">
    <name type="scientific">Tanacetum coccineum</name>
    <dbReference type="NCBI Taxonomy" id="301880"/>
    <lineage>
        <taxon>Eukaryota</taxon>
        <taxon>Viridiplantae</taxon>
        <taxon>Streptophyta</taxon>
        <taxon>Embryophyta</taxon>
        <taxon>Tracheophyta</taxon>
        <taxon>Spermatophyta</taxon>
        <taxon>Magnoliopsida</taxon>
        <taxon>eudicotyledons</taxon>
        <taxon>Gunneridae</taxon>
        <taxon>Pentapetalae</taxon>
        <taxon>asterids</taxon>
        <taxon>campanulids</taxon>
        <taxon>Asterales</taxon>
        <taxon>Asteraceae</taxon>
        <taxon>Asteroideae</taxon>
        <taxon>Anthemideae</taxon>
        <taxon>Anthemidinae</taxon>
        <taxon>Tanacetum</taxon>
    </lineage>
</organism>
<name>A0ABQ5AQ54_9ASTR</name>
<dbReference type="EMBL" id="BQNB010012536">
    <property type="protein sequence ID" value="GJT04805.1"/>
    <property type="molecule type" value="Genomic_DNA"/>
</dbReference>
<reference evidence="2" key="1">
    <citation type="journal article" date="2022" name="Int. J. Mol. Sci.">
        <title>Draft Genome of Tanacetum Coccineum: Genomic Comparison of Closely Related Tanacetum-Family Plants.</title>
        <authorList>
            <person name="Yamashiro T."/>
            <person name="Shiraishi A."/>
            <person name="Nakayama K."/>
            <person name="Satake H."/>
        </authorList>
    </citation>
    <scope>NUCLEOTIDE SEQUENCE</scope>
</reference>
<evidence type="ECO:0000256" key="1">
    <source>
        <dbReference type="ARBA" id="ARBA00022679"/>
    </source>
</evidence>
<accession>A0ABQ5AQ54</accession>
<protein>
    <recommendedName>
        <fullName evidence="4">Secreted protein</fullName>
    </recommendedName>
</protein>
<keyword evidence="3" id="KW-1185">Reference proteome</keyword>
<proteinExistence type="predicted"/>
<evidence type="ECO:0000313" key="3">
    <source>
        <dbReference type="Proteomes" id="UP001151760"/>
    </source>
</evidence>
<dbReference type="PANTHER" id="PTHR43448">
    <property type="entry name" value="PROTOHEME IX FARNESYLTRANSFERASE, MITOCHONDRIAL"/>
    <property type="match status" value="1"/>
</dbReference>
<evidence type="ECO:0000313" key="2">
    <source>
        <dbReference type="EMBL" id="GJT04805.1"/>
    </source>
</evidence>
<sequence>MKIWLKAGCMVFLKSYRNSFHMPHLLFLVVATSGAGYVLESSNTVDLAGLHYTCAGTMMVAASASTLNQCIRLRCINDGKSNKLLEFKLNIEGENIAARLAITLDNIAD</sequence>
<comment type="caution">
    <text evidence="2">The sequence shown here is derived from an EMBL/GenBank/DDBJ whole genome shotgun (WGS) entry which is preliminary data.</text>
</comment>
<dbReference type="PANTHER" id="PTHR43448:SF2">
    <property type="entry name" value="PROTOHEME IX FARNESYLTRANSFERASE, MITOCHONDRIAL"/>
    <property type="match status" value="1"/>
</dbReference>
<reference evidence="2" key="2">
    <citation type="submission" date="2022-01" db="EMBL/GenBank/DDBJ databases">
        <authorList>
            <person name="Yamashiro T."/>
            <person name="Shiraishi A."/>
            <person name="Satake H."/>
            <person name="Nakayama K."/>
        </authorList>
    </citation>
    <scope>NUCLEOTIDE SEQUENCE</scope>
</reference>
<dbReference type="Proteomes" id="UP001151760">
    <property type="component" value="Unassembled WGS sequence"/>
</dbReference>
<keyword evidence="1" id="KW-0808">Transferase</keyword>